<comment type="caution">
    <text evidence="3">The sequence shown here is derived from an EMBL/GenBank/DDBJ whole genome shotgun (WGS) entry which is preliminary data.</text>
</comment>
<evidence type="ECO:0000313" key="4">
    <source>
        <dbReference type="Proteomes" id="UP000824093"/>
    </source>
</evidence>
<dbReference type="AlphaFoldDB" id="A0A9D1M1D3"/>
<gene>
    <name evidence="3" type="ORF">IAB70_04065</name>
</gene>
<accession>A0A9D1M1D3</accession>
<dbReference type="InterPro" id="IPR007863">
    <property type="entry name" value="Peptidase_M16_C"/>
</dbReference>
<feature type="domain" description="Peptidase M16 C-terminal" evidence="2">
    <location>
        <begin position="183"/>
        <end position="359"/>
    </location>
</feature>
<reference evidence="3" key="2">
    <citation type="journal article" date="2021" name="PeerJ">
        <title>Extensive microbial diversity within the chicken gut microbiome revealed by metagenomics and culture.</title>
        <authorList>
            <person name="Gilroy R."/>
            <person name="Ravi A."/>
            <person name="Getino M."/>
            <person name="Pursley I."/>
            <person name="Horton D.L."/>
            <person name="Alikhan N.F."/>
            <person name="Baker D."/>
            <person name="Gharbi K."/>
            <person name="Hall N."/>
            <person name="Watson M."/>
            <person name="Adriaenssens E.M."/>
            <person name="Foster-Nyarko E."/>
            <person name="Jarju S."/>
            <person name="Secka A."/>
            <person name="Antonio M."/>
            <person name="Oren A."/>
            <person name="Chaudhuri R.R."/>
            <person name="La Ragione R."/>
            <person name="Hildebrand F."/>
            <person name="Pallen M.J."/>
        </authorList>
    </citation>
    <scope>NUCLEOTIDE SEQUENCE</scope>
    <source>
        <strain evidence="3">CHK195-15760</strain>
    </source>
</reference>
<feature type="domain" description="Peptidase M16 N-terminal" evidence="1">
    <location>
        <begin position="63"/>
        <end position="176"/>
    </location>
</feature>
<dbReference type="InterPro" id="IPR050361">
    <property type="entry name" value="MPP/UQCRC_Complex"/>
</dbReference>
<sequence>MQIIENSKIKEKAYVEKLVNGLTVILVPKENTNKKSVIYGVKYGSIDHKFIDPNTKELKEVPDGVAHFLEHKMFEQENGTNSLDVLSSLGVDANAYTTNDHTAYLINATNHFEEAFDELLDYVQHPYFTKDNVEKEKGIIGQEIMMYEDDASSKVYLNLLKCLYEVNPVNIDIAGTVESIQKIDENILYDCYHTFYHPSNMALVVCGNFNPIELLEKIKEKIISKPTQREIKRIYPEEKETVFQDKIEEKMNVSNPIFVIGIKDRPVPAKEKIVKTIVIEILLQILLGSSSELYQELYEKGEILSDISFDYEFSDEYSHIMMAGQSKDPIKILEKLQNQIEKIKQSKIDETYFKRIKKKIYGGYITDYNSTENIARIFLTDYFQGINSFEYLEAFSTITKEMAEEYLNEIFKKENMAISIIRP</sequence>
<dbReference type="Pfam" id="PF00675">
    <property type="entry name" value="Peptidase_M16"/>
    <property type="match status" value="1"/>
</dbReference>
<dbReference type="Pfam" id="PF05193">
    <property type="entry name" value="Peptidase_M16_C"/>
    <property type="match status" value="1"/>
</dbReference>
<name>A0A9D1M1D3_9FIRM</name>
<dbReference type="Proteomes" id="UP000824093">
    <property type="component" value="Unassembled WGS sequence"/>
</dbReference>
<evidence type="ECO:0000259" key="1">
    <source>
        <dbReference type="Pfam" id="PF00675"/>
    </source>
</evidence>
<proteinExistence type="predicted"/>
<reference evidence="3" key="1">
    <citation type="submission" date="2020-10" db="EMBL/GenBank/DDBJ databases">
        <authorList>
            <person name="Gilroy R."/>
        </authorList>
    </citation>
    <scope>NUCLEOTIDE SEQUENCE</scope>
    <source>
        <strain evidence="3">CHK195-15760</strain>
    </source>
</reference>
<dbReference type="Gene3D" id="3.30.830.10">
    <property type="entry name" value="Metalloenzyme, LuxS/M16 peptidase-like"/>
    <property type="match status" value="2"/>
</dbReference>
<dbReference type="EMBL" id="DVNH01000026">
    <property type="protein sequence ID" value="HIU51782.1"/>
    <property type="molecule type" value="Genomic_DNA"/>
</dbReference>
<protein>
    <submittedName>
        <fullName evidence="3">Insulinase family protein</fullName>
    </submittedName>
</protein>
<dbReference type="GO" id="GO:0046872">
    <property type="term" value="F:metal ion binding"/>
    <property type="evidence" value="ECO:0007669"/>
    <property type="project" value="InterPro"/>
</dbReference>
<evidence type="ECO:0000313" key="3">
    <source>
        <dbReference type="EMBL" id="HIU51782.1"/>
    </source>
</evidence>
<dbReference type="InterPro" id="IPR011765">
    <property type="entry name" value="Pept_M16_N"/>
</dbReference>
<organism evidence="3 4">
    <name type="scientific">Candidatus Merdicola faecigallinarum</name>
    <dbReference type="NCBI Taxonomy" id="2840862"/>
    <lineage>
        <taxon>Bacteria</taxon>
        <taxon>Bacillati</taxon>
        <taxon>Bacillota</taxon>
        <taxon>Clostridia</taxon>
        <taxon>Candidatus Merdicola</taxon>
    </lineage>
</organism>
<dbReference type="PANTHER" id="PTHR11851">
    <property type="entry name" value="METALLOPROTEASE"/>
    <property type="match status" value="1"/>
</dbReference>
<dbReference type="SUPFAM" id="SSF63411">
    <property type="entry name" value="LuxS/MPP-like metallohydrolase"/>
    <property type="match status" value="2"/>
</dbReference>
<evidence type="ECO:0000259" key="2">
    <source>
        <dbReference type="Pfam" id="PF05193"/>
    </source>
</evidence>
<dbReference type="PANTHER" id="PTHR11851:SF134">
    <property type="entry name" value="ZINC-DEPENDENT PROTEASE"/>
    <property type="match status" value="1"/>
</dbReference>
<dbReference type="NCBIfam" id="NF047421">
    <property type="entry name" value="YfmH_fam"/>
    <property type="match status" value="1"/>
</dbReference>
<dbReference type="InterPro" id="IPR011249">
    <property type="entry name" value="Metalloenz_LuxS/M16"/>
</dbReference>